<dbReference type="InterPro" id="IPR036390">
    <property type="entry name" value="WH_DNA-bd_sf"/>
</dbReference>
<dbReference type="Pfam" id="PF09339">
    <property type="entry name" value="HTH_IclR"/>
    <property type="match status" value="1"/>
</dbReference>
<comment type="caution">
    <text evidence="6">The sequence shown here is derived from an EMBL/GenBank/DDBJ whole genome shotgun (WGS) entry which is preliminary data.</text>
</comment>
<name>A0A9X2HPJ6_9SPHN</name>
<dbReference type="PROSITE" id="PS51078">
    <property type="entry name" value="ICLR_ED"/>
    <property type="match status" value="1"/>
</dbReference>
<dbReference type="RefSeq" id="WP_254297156.1">
    <property type="nucleotide sequence ID" value="NZ_JAMLDX010000030.1"/>
</dbReference>
<dbReference type="PANTHER" id="PTHR30136:SF35">
    <property type="entry name" value="HTH-TYPE TRANSCRIPTIONAL REGULATOR RV1719"/>
    <property type="match status" value="1"/>
</dbReference>
<dbReference type="SUPFAM" id="SSF46785">
    <property type="entry name" value="Winged helix' DNA-binding domain"/>
    <property type="match status" value="1"/>
</dbReference>
<evidence type="ECO:0000313" key="7">
    <source>
        <dbReference type="Proteomes" id="UP001139451"/>
    </source>
</evidence>
<accession>A0A9X2HPJ6</accession>
<dbReference type="PANTHER" id="PTHR30136">
    <property type="entry name" value="HELIX-TURN-HELIX TRANSCRIPTIONAL REGULATOR, ICLR FAMILY"/>
    <property type="match status" value="1"/>
</dbReference>
<reference evidence="6" key="1">
    <citation type="submission" date="2022-05" db="EMBL/GenBank/DDBJ databases">
        <title>Sphingomonas sp. strain MG17 Genome sequencing and assembly.</title>
        <authorList>
            <person name="Kim I."/>
        </authorList>
    </citation>
    <scope>NUCLEOTIDE SEQUENCE</scope>
    <source>
        <strain evidence="6">MG17</strain>
    </source>
</reference>
<dbReference type="AlphaFoldDB" id="A0A9X2HPJ6"/>
<protein>
    <submittedName>
        <fullName evidence="6">Helix-turn-helix domain-containing protein</fullName>
    </submittedName>
</protein>
<evidence type="ECO:0000256" key="2">
    <source>
        <dbReference type="ARBA" id="ARBA00023125"/>
    </source>
</evidence>
<dbReference type="Gene3D" id="1.10.10.10">
    <property type="entry name" value="Winged helix-like DNA-binding domain superfamily/Winged helix DNA-binding domain"/>
    <property type="match status" value="1"/>
</dbReference>
<dbReference type="GO" id="GO:0045892">
    <property type="term" value="P:negative regulation of DNA-templated transcription"/>
    <property type="evidence" value="ECO:0007669"/>
    <property type="project" value="TreeGrafter"/>
</dbReference>
<dbReference type="GO" id="GO:0003700">
    <property type="term" value="F:DNA-binding transcription factor activity"/>
    <property type="evidence" value="ECO:0007669"/>
    <property type="project" value="TreeGrafter"/>
</dbReference>
<feature type="domain" description="IclR-ED" evidence="5">
    <location>
        <begin position="68"/>
        <end position="242"/>
    </location>
</feature>
<gene>
    <name evidence="6" type="ORF">M9978_21980</name>
</gene>
<evidence type="ECO:0000313" key="6">
    <source>
        <dbReference type="EMBL" id="MCP3733079.1"/>
    </source>
</evidence>
<keyword evidence="7" id="KW-1185">Reference proteome</keyword>
<dbReference type="PROSITE" id="PS51077">
    <property type="entry name" value="HTH_ICLR"/>
    <property type="match status" value="1"/>
</dbReference>
<sequence length="242" mass="26321">MDNVVKSAARVFEVLEYFSERQSAASADEVRRALGYPQSSTSVLLRSLASLGYLAYDPYSRRFRPTIRIALLGAWLVEETGKARNPTKMMRSLSAATGDMIILGTEHSLEAVYLKVVHATNPVRFHMKQGARRPICMTAIGRALLSTKSDKEIGAIVRRLNAEREPGVAPLSLTEILEAVNEGRELGYFVTKGTATPGAGVISLPIGNRAEEPPLAIGIGAPIDRIEKECARFVDLLKQAVG</sequence>
<dbReference type="InterPro" id="IPR014757">
    <property type="entry name" value="Tscrpt_reg_IclR_C"/>
</dbReference>
<dbReference type="InterPro" id="IPR050707">
    <property type="entry name" value="HTH_MetabolicPath_Reg"/>
</dbReference>
<organism evidence="6 7">
    <name type="scientific">Sphingomonas tagetis</name>
    <dbReference type="NCBI Taxonomy" id="2949092"/>
    <lineage>
        <taxon>Bacteria</taxon>
        <taxon>Pseudomonadati</taxon>
        <taxon>Pseudomonadota</taxon>
        <taxon>Alphaproteobacteria</taxon>
        <taxon>Sphingomonadales</taxon>
        <taxon>Sphingomonadaceae</taxon>
        <taxon>Sphingomonas</taxon>
    </lineage>
</organism>
<dbReference type="EMBL" id="JAMLDX010000030">
    <property type="protein sequence ID" value="MCP3733079.1"/>
    <property type="molecule type" value="Genomic_DNA"/>
</dbReference>
<dbReference type="Pfam" id="PF01614">
    <property type="entry name" value="IclR_C"/>
    <property type="match status" value="1"/>
</dbReference>
<evidence type="ECO:0000256" key="1">
    <source>
        <dbReference type="ARBA" id="ARBA00023015"/>
    </source>
</evidence>
<keyword evidence="2" id="KW-0238">DNA-binding</keyword>
<keyword evidence="1" id="KW-0805">Transcription regulation</keyword>
<dbReference type="InterPro" id="IPR036388">
    <property type="entry name" value="WH-like_DNA-bd_sf"/>
</dbReference>
<dbReference type="Gene3D" id="3.30.450.40">
    <property type="match status" value="1"/>
</dbReference>
<dbReference type="Proteomes" id="UP001139451">
    <property type="component" value="Unassembled WGS sequence"/>
</dbReference>
<feature type="domain" description="HTH iclR-type" evidence="4">
    <location>
        <begin position="5"/>
        <end position="67"/>
    </location>
</feature>
<proteinExistence type="predicted"/>
<dbReference type="SUPFAM" id="SSF55781">
    <property type="entry name" value="GAF domain-like"/>
    <property type="match status" value="1"/>
</dbReference>
<evidence type="ECO:0000256" key="3">
    <source>
        <dbReference type="ARBA" id="ARBA00023163"/>
    </source>
</evidence>
<dbReference type="GO" id="GO:0003677">
    <property type="term" value="F:DNA binding"/>
    <property type="evidence" value="ECO:0007669"/>
    <property type="project" value="UniProtKB-KW"/>
</dbReference>
<keyword evidence="3" id="KW-0804">Transcription</keyword>
<evidence type="ECO:0000259" key="5">
    <source>
        <dbReference type="PROSITE" id="PS51078"/>
    </source>
</evidence>
<dbReference type="InterPro" id="IPR005471">
    <property type="entry name" value="Tscrpt_reg_IclR_N"/>
</dbReference>
<evidence type="ECO:0000259" key="4">
    <source>
        <dbReference type="PROSITE" id="PS51077"/>
    </source>
</evidence>
<dbReference type="InterPro" id="IPR029016">
    <property type="entry name" value="GAF-like_dom_sf"/>
</dbReference>